<reference evidence="5 6" key="1">
    <citation type="submission" date="2019-12" db="EMBL/GenBank/DDBJ databases">
        <title>Whole-genome sequencing of Allorhizobium vitis.</title>
        <authorList>
            <person name="Gan H.M."/>
            <person name="Szegedi E."/>
            <person name="Burr T."/>
            <person name="Savka M.A."/>
        </authorList>
    </citation>
    <scope>NUCLEOTIDE SEQUENCE [LARGE SCALE GENOMIC DNA]</scope>
    <source>
        <strain evidence="5 6">CG989</strain>
    </source>
</reference>
<evidence type="ECO:0000259" key="4">
    <source>
        <dbReference type="Pfam" id="PF22624"/>
    </source>
</evidence>
<dbReference type="InterPro" id="IPR055066">
    <property type="entry name" value="AASDHPPT_N"/>
</dbReference>
<keyword evidence="2 5" id="KW-0808">Transferase</keyword>
<dbReference type="Pfam" id="PF22624">
    <property type="entry name" value="AASDHPPT_N"/>
    <property type="match status" value="1"/>
</dbReference>
<evidence type="ECO:0000313" key="5">
    <source>
        <dbReference type="EMBL" id="MUZ56959.1"/>
    </source>
</evidence>
<organism evidence="5 6">
    <name type="scientific">Agrobacterium vitis</name>
    <name type="common">Rhizobium vitis</name>
    <dbReference type="NCBI Taxonomy" id="373"/>
    <lineage>
        <taxon>Bacteria</taxon>
        <taxon>Pseudomonadati</taxon>
        <taxon>Pseudomonadota</taxon>
        <taxon>Alphaproteobacteria</taxon>
        <taxon>Hyphomicrobiales</taxon>
        <taxon>Rhizobiaceae</taxon>
        <taxon>Rhizobium/Agrobacterium group</taxon>
        <taxon>Agrobacterium</taxon>
    </lineage>
</organism>
<name>A0AAE4WBI8_AGRVI</name>
<comment type="caution">
    <text evidence="5">The sequence shown here is derived from an EMBL/GenBank/DDBJ whole genome shotgun (WGS) entry which is preliminary data.</text>
</comment>
<dbReference type="AlphaFoldDB" id="A0AAE4WBI8"/>
<dbReference type="GO" id="GO:0019878">
    <property type="term" value="P:lysine biosynthetic process via aminoadipic acid"/>
    <property type="evidence" value="ECO:0007669"/>
    <property type="project" value="TreeGrafter"/>
</dbReference>
<dbReference type="Pfam" id="PF01648">
    <property type="entry name" value="ACPS"/>
    <property type="match status" value="1"/>
</dbReference>
<evidence type="ECO:0000256" key="1">
    <source>
        <dbReference type="ARBA" id="ARBA00010990"/>
    </source>
</evidence>
<dbReference type="GO" id="GO:0000287">
    <property type="term" value="F:magnesium ion binding"/>
    <property type="evidence" value="ECO:0007669"/>
    <property type="project" value="InterPro"/>
</dbReference>
<dbReference type="GO" id="GO:0008897">
    <property type="term" value="F:holo-[acyl-carrier-protein] synthase activity"/>
    <property type="evidence" value="ECO:0007669"/>
    <property type="project" value="InterPro"/>
</dbReference>
<dbReference type="SUPFAM" id="SSF56214">
    <property type="entry name" value="4'-phosphopantetheinyl transferase"/>
    <property type="match status" value="2"/>
</dbReference>
<gene>
    <name evidence="5" type="ORF">GOZ95_05715</name>
</gene>
<dbReference type="InterPro" id="IPR050559">
    <property type="entry name" value="P-Pant_transferase_sf"/>
</dbReference>
<dbReference type="Gene3D" id="3.90.470.20">
    <property type="entry name" value="4'-phosphopantetheinyl transferase domain"/>
    <property type="match status" value="1"/>
</dbReference>
<evidence type="ECO:0000313" key="6">
    <source>
        <dbReference type="Proteomes" id="UP000436692"/>
    </source>
</evidence>
<dbReference type="GO" id="GO:0005829">
    <property type="term" value="C:cytosol"/>
    <property type="evidence" value="ECO:0007669"/>
    <property type="project" value="TreeGrafter"/>
</dbReference>
<dbReference type="PANTHER" id="PTHR12215:SF10">
    <property type="entry name" value="L-AMINOADIPATE-SEMIALDEHYDE DEHYDROGENASE-PHOSPHOPANTETHEINYL TRANSFERASE"/>
    <property type="match status" value="1"/>
</dbReference>
<protein>
    <submittedName>
        <fullName evidence="5">4'-phosphopantetheinyl transferase superfamily protein</fullName>
    </submittedName>
</protein>
<feature type="domain" description="4'-phosphopantetheinyl transferase N-terminal" evidence="4">
    <location>
        <begin position="28"/>
        <end position="106"/>
    </location>
</feature>
<feature type="domain" description="4'-phosphopantetheinyl transferase" evidence="3">
    <location>
        <begin position="113"/>
        <end position="180"/>
    </location>
</feature>
<dbReference type="InterPro" id="IPR037143">
    <property type="entry name" value="4-PPantetheinyl_Trfase_dom_sf"/>
</dbReference>
<evidence type="ECO:0000259" key="3">
    <source>
        <dbReference type="Pfam" id="PF01648"/>
    </source>
</evidence>
<comment type="similarity">
    <text evidence="1">Belongs to the P-Pant transferase superfamily. Gsp/Sfp/HetI/AcpT family.</text>
</comment>
<proteinExistence type="inferred from homology"/>
<accession>A0AAE4WBI8</accession>
<sequence length="210" mass="23529">MADKKPSCRLCDIGSYVSGREPIPETLLRWLSDEETREAALVIDPAERARRLVAKAVLKGKLGSILDVEPSSLLFERTPHGKPFLALARFCWLRFNLSHSGTFVAVSLGRTELGIDIERHRPLGDVNALMDQYFCRDEHQFFLKRDGESHLEKFFSLWTRKEAILKAMGTGFSRSPESVSAAGSEIIEGCWRVHSIIAPPGYSAAVAWQI</sequence>
<dbReference type="EMBL" id="WPHM01000002">
    <property type="protein sequence ID" value="MUZ56959.1"/>
    <property type="molecule type" value="Genomic_DNA"/>
</dbReference>
<evidence type="ECO:0000256" key="2">
    <source>
        <dbReference type="ARBA" id="ARBA00022679"/>
    </source>
</evidence>
<dbReference type="PANTHER" id="PTHR12215">
    <property type="entry name" value="PHOSPHOPANTETHEINE TRANSFERASE"/>
    <property type="match status" value="1"/>
</dbReference>
<dbReference type="InterPro" id="IPR008278">
    <property type="entry name" value="4-PPantetheinyl_Trfase_dom"/>
</dbReference>
<dbReference type="Proteomes" id="UP000436692">
    <property type="component" value="Unassembled WGS sequence"/>
</dbReference>